<dbReference type="GO" id="GO:0020037">
    <property type="term" value="F:heme binding"/>
    <property type="evidence" value="ECO:0007669"/>
    <property type="project" value="InterPro"/>
</dbReference>
<keyword evidence="12" id="KW-0575">Peroxidase</keyword>
<dbReference type="GO" id="GO:0004130">
    <property type="term" value="F:cytochrome-c peroxidase activity"/>
    <property type="evidence" value="ECO:0007669"/>
    <property type="project" value="TreeGrafter"/>
</dbReference>
<feature type="binding site" description="axial binding residue" evidence="9">
    <location>
        <position position="205"/>
    </location>
    <ligand>
        <name>heme c</name>
        <dbReference type="ChEBI" id="CHEBI:61717"/>
        <label>2</label>
    </ligand>
    <ligandPart>
        <name>Fe</name>
        <dbReference type="ChEBI" id="CHEBI:18248"/>
    </ligandPart>
</feature>
<evidence type="ECO:0000256" key="10">
    <source>
        <dbReference type="SAM" id="SignalP"/>
    </source>
</evidence>
<protein>
    <submittedName>
        <fullName evidence="12">Cytochrome c551 peroxidase</fullName>
    </submittedName>
</protein>
<feature type="binding site" description="covalent" evidence="8">
    <location>
        <position position="204"/>
    </location>
    <ligand>
        <name>heme c</name>
        <dbReference type="ChEBI" id="CHEBI:61717"/>
        <label>2</label>
    </ligand>
</feature>
<evidence type="ECO:0000313" key="13">
    <source>
        <dbReference type="Proteomes" id="UP000030675"/>
    </source>
</evidence>
<feature type="domain" description="Cytochrome c" evidence="11">
    <location>
        <begin position="185"/>
        <end position="335"/>
    </location>
</feature>
<dbReference type="InterPro" id="IPR004852">
    <property type="entry name" value="Di-haem_cyt_c_peroxidsae"/>
</dbReference>
<feature type="domain" description="Cytochrome c" evidence="11">
    <location>
        <begin position="29"/>
        <end position="166"/>
    </location>
</feature>
<dbReference type="GO" id="GO:0046872">
    <property type="term" value="F:metal ion binding"/>
    <property type="evidence" value="ECO:0007669"/>
    <property type="project" value="UniProtKB-KW"/>
</dbReference>
<dbReference type="InterPro" id="IPR051395">
    <property type="entry name" value="Cytochrome_c_Peroxidase/MauG"/>
</dbReference>
<dbReference type="InterPro" id="IPR009056">
    <property type="entry name" value="Cyt_c-like_dom"/>
</dbReference>
<dbReference type="GO" id="GO:0009055">
    <property type="term" value="F:electron transfer activity"/>
    <property type="evidence" value="ECO:0007669"/>
    <property type="project" value="InterPro"/>
</dbReference>
<dbReference type="Pfam" id="PF03150">
    <property type="entry name" value="CCP_MauG"/>
    <property type="match status" value="1"/>
</dbReference>
<sequence length="371" mass="40951">MRTLFTLVSSLFLLFAPCFVFASSPSQEAKITLGRYLFNDVRLSKLGNRSCALCHSPDLGWTNRFSKVPDINGKPTTLNTPALLNSAHYSQFMQSRDGLNTLEQTIMLPLFGTTPTEMGMTEPLLLQRLQQASDIYTPLFTASFQSPEFSTSKVIDALASYVTTITSLGTPYHRYLAGDSAALNDQQKVGLALFNSERLKCSQCHSGELLNTPKHKDDPVYVSTGLYGIKNQDGSYLYPADERGKASFSHNDSDDGKYRIPSLINVSETAPWGHDGSVQSLEQYIEHYAAGGRVITVGKNAGDGRLHLNKDLKITGFRLSTTEKKALVAFLQSLTITKLPAQQHQDPFCQLVPLKNKKDSPNCLPPFKVKS</sequence>
<feature type="binding site" description="covalent" evidence="8">
    <location>
        <position position="54"/>
    </location>
    <ligand>
        <name>heme c</name>
        <dbReference type="ChEBI" id="CHEBI:61717"/>
        <label>1</label>
    </ligand>
</feature>
<feature type="binding site" description="axial binding residue" evidence="9">
    <location>
        <position position="55"/>
    </location>
    <ligand>
        <name>heme c</name>
        <dbReference type="ChEBI" id="CHEBI:61717"/>
        <label>1</label>
    </ligand>
    <ligandPart>
        <name>Fe</name>
        <dbReference type="ChEBI" id="CHEBI:18248"/>
    </ligandPart>
</feature>
<dbReference type="RefSeq" id="WP_023932594.1">
    <property type="nucleotide sequence ID" value="NZ_DF196819.1"/>
</dbReference>
<dbReference type="eggNOG" id="COG1858">
    <property type="taxonomic scope" value="Bacteria"/>
</dbReference>
<evidence type="ECO:0000256" key="6">
    <source>
        <dbReference type="ARBA" id="ARBA00023002"/>
    </source>
</evidence>
<evidence type="ECO:0000256" key="2">
    <source>
        <dbReference type="ARBA" id="ARBA00022617"/>
    </source>
</evidence>
<dbReference type="EMBL" id="DF196819">
    <property type="protein sequence ID" value="GAD30043.1"/>
    <property type="molecule type" value="Genomic_DNA"/>
</dbReference>
<dbReference type="AlphaFoldDB" id="A0A0U1P6D4"/>
<keyword evidence="6" id="KW-0560">Oxidoreductase</keyword>
<feature type="binding site" description="covalent" evidence="8">
    <location>
        <position position="201"/>
    </location>
    <ligand>
        <name>heme c</name>
        <dbReference type="ChEBI" id="CHEBI:61717"/>
        <label>2</label>
    </ligand>
</feature>
<evidence type="ECO:0000256" key="7">
    <source>
        <dbReference type="ARBA" id="ARBA00023004"/>
    </source>
</evidence>
<feature type="signal peptide" evidence="10">
    <location>
        <begin position="1"/>
        <end position="22"/>
    </location>
</feature>
<dbReference type="PIRSF" id="PIRSF000294">
    <property type="entry name" value="Cytochrome-c_peroxidase"/>
    <property type="match status" value="1"/>
</dbReference>
<dbReference type="PANTHER" id="PTHR30600:SF10">
    <property type="entry name" value="BLL6722 PROTEIN"/>
    <property type="match status" value="1"/>
</dbReference>
<evidence type="ECO:0000259" key="11">
    <source>
        <dbReference type="PROSITE" id="PS51007"/>
    </source>
</evidence>
<dbReference type="Proteomes" id="UP000030675">
    <property type="component" value="Unassembled WGS sequence"/>
</dbReference>
<comment type="subcellular location">
    <subcellularLocation>
        <location evidence="1">Periplasm</location>
    </subcellularLocation>
</comment>
<gene>
    <name evidence="12" type="ORF">PLEI_1698</name>
</gene>
<comment type="cofactor">
    <cofactor evidence="8">
        <name>heme</name>
        <dbReference type="ChEBI" id="CHEBI:30413"/>
    </cofactor>
    <text evidence="8">Binds 2 heme groups.</text>
</comment>
<comment type="PTM">
    <text evidence="8">Binds 2 heme groups per subunit.</text>
</comment>
<proteinExistence type="predicted"/>
<reference evidence="13" key="1">
    <citation type="submission" date="2012-12" db="EMBL/GenBank/DDBJ databases">
        <title>Genome Sequence of Photobacterium leiognathi lrivu.4.1.</title>
        <authorList>
            <person name="Urbanczyk H."/>
            <person name="Ogura Y."/>
            <person name="Hayashi T."/>
            <person name="Dunlap P.V."/>
        </authorList>
    </citation>
    <scope>NUCLEOTIDE SEQUENCE [LARGE SCALE GENOMIC DNA]</scope>
    <source>
        <strain evidence="13">lrivu.4.1</strain>
    </source>
</reference>
<dbReference type="PROSITE" id="PS51007">
    <property type="entry name" value="CYTC"/>
    <property type="match status" value="2"/>
</dbReference>
<evidence type="ECO:0000313" key="12">
    <source>
        <dbReference type="EMBL" id="GAD30043.1"/>
    </source>
</evidence>
<keyword evidence="4 10" id="KW-0732">Signal</keyword>
<evidence type="ECO:0000256" key="4">
    <source>
        <dbReference type="ARBA" id="ARBA00022729"/>
    </source>
</evidence>
<dbReference type="Gene3D" id="1.10.760.10">
    <property type="entry name" value="Cytochrome c-like domain"/>
    <property type="match status" value="2"/>
</dbReference>
<dbReference type="SUPFAM" id="SSF46626">
    <property type="entry name" value="Cytochrome c"/>
    <property type="match status" value="2"/>
</dbReference>
<evidence type="ECO:0000256" key="8">
    <source>
        <dbReference type="PIRSR" id="PIRSR000294-1"/>
    </source>
</evidence>
<keyword evidence="3 9" id="KW-0479">Metal-binding</keyword>
<evidence type="ECO:0000256" key="3">
    <source>
        <dbReference type="ARBA" id="ARBA00022723"/>
    </source>
</evidence>
<organism evidence="12 13">
    <name type="scientific">Photobacterium leiognathi lrivu.4.1</name>
    <dbReference type="NCBI Taxonomy" id="1248232"/>
    <lineage>
        <taxon>Bacteria</taxon>
        <taxon>Pseudomonadati</taxon>
        <taxon>Pseudomonadota</taxon>
        <taxon>Gammaproteobacteria</taxon>
        <taxon>Vibrionales</taxon>
        <taxon>Vibrionaceae</taxon>
        <taxon>Photobacterium</taxon>
    </lineage>
</organism>
<evidence type="ECO:0000256" key="1">
    <source>
        <dbReference type="ARBA" id="ARBA00004418"/>
    </source>
</evidence>
<evidence type="ECO:0000256" key="5">
    <source>
        <dbReference type="ARBA" id="ARBA00022764"/>
    </source>
</evidence>
<accession>A0A0U1P6D4</accession>
<keyword evidence="2 8" id="KW-0349">Heme</keyword>
<feature type="binding site" description="covalent" evidence="8">
    <location>
        <position position="51"/>
    </location>
    <ligand>
        <name>heme c</name>
        <dbReference type="ChEBI" id="CHEBI:61717"/>
        <label>1</label>
    </ligand>
</feature>
<dbReference type="InterPro" id="IPR036909">
    <property type="entry name" value="Cyt_c-like_dom_sf"/>
</dbReference>
<name>A0A0U1P6D4_PHOLE</name>
<evidence type="ECO:0000256" key="9">
    <source>
        <dbReference type="PIRSR" id="PIRSR000294-2"/>
    </source>
</evidence>
<dbReference type="InterPro" id="IPR026259">
    <property type="entry name" value="MauG/Cytc_peroxidase"/>
</dbReference>
<feature type="chain" id="PRO_5006712536" evidence="10">
    <location>
        <begin position="23"/>
        <end position="371"/>
    </location>
</feature>
<keyword evidence="5" id="KW-0574">Periplasm</keyword>
<dbReference type="GO" id="GO:0042597">
    <property type="term" value="C:periplasmic space"/>
    <property type="evidence" value="ECO:0007669"/>
    <property type="project" value="UniProtKB-SubCell"/>
</dbReference>
<keyword evidence="7 9" id="KW-0408">Iron</keyword>
<dbReference type="HOGENOM" id="CLU_034652_3_1_6"/>
<dbReference type="PANTHER" id="PTHR30600">
    <property type="entry name" value="CYTOCHROME C PEROXIDASE-RELATED"/>
    <property type="match status" value="1"/>
</dbReference>